<dbReference type="OMA" id="QYNTVKF"/>
<dbReference type="SMR" id="C4R1U5"/>
<feature type="domain" description="HIT-type" evidence="2">
    <location>
        <begin position="3"/>
        <end position="41"/>
    </location>
</feature>
<dbReference type="GO" id="GO:0008270">
    <property type="term" value="F:zinc ion binding"/>
    <property type="evidence" value="ECO:0007669"/>
    <property type="project" value="UniProtKB-UniRule"/>
</dbReference>
<dbReference type="eggNOG" id="ENOG502S27I">
    <property type="taxonomic scope" value="Eukaryota"/>
</dbReference>
<evidence type="ECO:0000256" key="1">
    <source>
        <dbReference type="PROSITE-ProRule" id="PRU00453"/>
    </source>
</evidence>
<dbReference type="KEGG" id="ppa:PAS_chr2-2_0440"/>
<keyword evidence="4" id="KW-1185">Reference proteome</keyword>
<dbReference type="AlphaFoldDB" id="C4R1U5"/>
<dbReference type="Pfam" id="PF04438">
    <property type="entry name" value="zf-HIT"/>
    <property type="match status" value="1"/>
</dbReference>
<sequence length="137" mass="15892">MKCGICELEDSKYKCPRCSVQYCSMLCYKSKSHKHHTIENHDKKSAIDLITARNATDETKSVLHDSRLAKLLKEPTLRFHLKVIYELLNHPQLTNETSAEARREIANKKLVNLRRRGSEENKLVEDFCAHVLESVNR</sequence>
<dbReference type="InterPro" id="IPR040722">
    <property type="entry name" value="Hit1_C"/>
</dbReference>
<proteinExistence type="predicted"/>
<dbReference type="InterPro" id="IPR007529">
    <property type="entry name" value="Znf_HIT"/>
</dbReference>
<gene>
    <name evidence="3" type="ordered locus">PAS_chr2-2_0440</name>
</gene>
<name>C4R1U5_KOMPG</name>
<evidence type="ECO:0000259" key="2">
    <source>
        <dbReference type="PROSITE" id="PS51083"/>
    </source>
</evidence>
<dbReference type="GeneID" id="8199143"/>
<organism evidence="3 4">
    <name type="scientific">Komagataella phaffii (strain GS115 / ATCC 20864)</name>
    <name type="common">Yeast</name>
    <name type="synonym">Pichia pastoris</name>
    <dbReference type="NCBI Taxonomy" id="644223"/>
    <lineage>
        <taxon>Eukaryota</taxon>
        <taxon>Fungi</taxon>
        <taxon>Dikarya</taxon>
        <taxon>Ascomycota</taxon>
        <taxon>Saccharomycotina</taxon>
        <taxon>Pichiomycetes</taxon>
        <taxon>Pichiales</taxon>
        <taxon>Pichiaceae</taxon>
        <taxon>Komagataella</taxon>
    </lineage>
</organism>
<dbReference type="EMBL" id="FN392320">
    <property type="protein sequence ID" value="CAY69469.1"/>
    <property type="molecule type" value="Genomic_DNA"/>
</dbReference>
<protein>
    <recommendedName>
        <fullName evidence="2">HIT-type domain-containing protein</fullName>
    </recommendedName>
</protein>
<accession>C4R1U5</accession>
<dbReference type="Pfam" id="PF18268">
    <property type="entry name" value="Hit1_C"/>
    <property type="match status" value="1"/>
</dbReference>
<keyword evidence="1" id="KW-0862">Zinc</keyword>
<dbReference type="OrthoDB" id="3979969at2759"/>
<dbReference type="RefSeq" id="XP_002491749.1">
    <property type="nucleotide sequence ID" value="XM_002491704.1"/>
</dbReference>
<dbReference type="HOGENOM" id="CLU_1619339_0_0_1"/>
<dbReference type="Proteomes" id="UP000000314">
    <property type="component" value="Chromosome 2"/>
</dbReference>
<dbReference type="Gene3D" id="3.30.60.190">
    <property type="match status" value="1"/>
</dbReference>
<dbReference type="FunCoup" id="C4R1U5">
    <property type="interactions" value="90"/>
</dbReference>
<dbReference type="STRING" id="644223.C4R1U5"/>
<dbReference type="InParanoid" id="C4R1U5"/>
<keyword evidence="1" id="KW-0863">Zinc-finger</keyword>
<evidence type="ECO:0000313" key="3">
    <source>
        <dbReference type="EMBL" id="CAY69469.1"/>
    </source>
</evidence>
<dbReference type="Gene3D" id="1.20.1440.260">
    <property type="match status" value="1"/>
</dbReference>
<reference evidence="3 4" key="1">
    <citation type="journal article" date="2009" name="Nat. Biotechnol.">
        <title>Genome sequence of the recombinant protein production host Pichia pastoris.</title>
        <authorList>
            <person name="De Schutter K."/>
            <person name="Lin Y.C."/>
            <person name="Tiels P."/>
            <person name="Van Hecke A."/>
            <person name="Glinka S."/>
            <person name="Weber-Lehmann J."/>
            <person name="Rouze P."/>
            <person name="Van de Peer Y."/>
            <person name="Callewaert N."/>
        </authorList>
    </citation>
    <scope>NUCLEOTIDE SEQUENCE [LARGE SCALE GENOMIC DNA]</scope>
    <source>
        <strain evidence="4">GS115 / ATCC 20864</strain>
    </source>
</reference>
<dbReference type="PROSITE" id="PS51083">
    <property type="entry name" value="ZF_HIT"/>
    <property type="match status" value="1"/>
</dbReference>
<keyword evidence="1" id="KW-0479">Metal-binding</keyword>
<evidence type="ECO:0000313" key="4">
    <source>
        <dbReference type="Proteomes" id="UP000000314"/>
    </source>
</evidence>
<dbReference type="CDD" id="cd23024">
    <property type="entry name" value="zf-HIT_ZNHIT2-3"/>
    <property type="match status" value="1"/>
</dbReference>
<dbReference type="SUPFAM" id="SSF144232">
    <property type="entry name" value="HIT/MYND zinc finger-like"/>
    <property type="match status" value="1"/>
</dbReference>